<reference evidence="2 3" key="1">
    <citation type="submission" date="2017-03" db="EMBL/GenBank/DDBJ databases">
        <title>Genome analysis of strain PAMC 26577.</title>
        <authorList>
            <person name="Oh H.-M."/>
            <person name="Yang J.-A."/>
        </authorList>
    </citation>
    <scope>NUCLEOTIDE SEQUENCE [LARGE SCALE GENOMIC DNA]</scope>
    <source>
        <strain evidence="2 3">PAMC 26577</strain>
    </source>
</reference>
<evidence type="ECO:0000313" key="2">
    <source>
        <dbReference type="EMBL" id="OTP78212.1"/>
    </source>
</evidence>
<dbReference type="AlphaFoldDB" id="A0A242N3R3"/>
<gene>
    <name evidence="2" type="ORF">PAMC26577_06135</name>
</gene>
<keyword evidence="1" id="KW-0472">Membrane</keyword>
<feature type="transmembrane region" description="Helical" evidence="1">
    <location>
        <begin position="15"/>
        <end position="38"/>
    </location>
</feature>
<dbReference type="RefSeq" id="WP_236873642.1">
    <property type="nucleotide sequence ID" value="NZ_MSRG01000012.1"/>
</dbReference>
<protein>
    <submittedName>
        <fullName evidence="2">Permeases of the major facilitator superfamily</fullName>
    </submittedName>
</protein>
<sequence>MNAPDSESKGALQRWVLAATSVSYVVVLLDTSIVNVALDRISASMATQIAGLQWVMTAYTLASWHSPACC</sequence>
<comment type="caution">
    <text evidence="2">The sequence shown here is derived from an EMBL/GenBank/DDBJ whole genome shotgun (WGS) entry which is preliminary data.</text>
</comment>
<dbReference type="SUPFAM" id="SSF103473">
    <property type="entry name" value="MFS general substrate transporter"/>
    <property type="match status" value="1"/>
</dbReference>
<dbReference type="EMBL" id="NBTZ01000026">
    <property type="protein sequence ID" value="OTP78212.1"/>
    <property type="molecule type" value="Genomic_DNA"/>
</dbReference>
<proteinExistence type="predicted"/>
<dbReference type="Proteomes" id="UP000195221">
    <property type="component" value="Unassembled WGS sequence"/>
</dbReference>
<name>A0A242N3R3_CABSO</name>
<accession>A0A242N3R3</accession>
<evidence type="ECO:0000256" key="1">
    <source>
        <dbReference type="SAM" id="Phobius"/>
    </source>
</evidence>
<keyword evidence="1" id="KW-0812">Transmembrane</keyword>
<keyword evidence="1" id="KW-1133">Transmembrane helix</keyword>
<dbReference type="InterPro" id="IPR036259">
    <property type="entry name" value="MFS_trans_sf"/>
</dbReference>
<evidence type="ECO:0000313" key="3">
    <source>
        <dbReference type="Proteomes" id="UP000195221"/>
    </source>
</evidence>
<organism evidence="2 3">
    <name type="scientific">Caballeronia sordidicola</name>
    <name type="common">Burkholderia sordidicola</name>
    <dbReference type="NCBI Taxonomy" id="196367"/>
    <lineage>
        <taxon>Bacteria</taxon>
        <taxon>Pseudomonadati</taxon>
        <taxon>Pseudomonadota</taxon>
        <taxon>Betaproteobacteria</taxon>
        <taxon>Burkholderiales</taxon>
        <taxon>Burkholderiaceae</taxon>
        <taxon>Caballeronia</taxon>
    </lineage>
</organism>